<dbReference type="InterPro" id="IPR032191">
    <property type="entry name" value="CNOT1_CAF1_bind"/>
</dbReference>
<dbReference type="InterPro" id="IPR024557">
    <property type="entry name" value="CNOT1_dom_4"/>
</dbReference>
<dbReference type="InterPro" id="IPR040398">
    <property type="entry name" value="Not1"/>
</dbReference>
<dbReference type="SUPFAM" id="SSF48371">
    <property type="entry name" value="ARM repeat"/>
    <property type="match status" value="1"/>
</dbReference>
<dbReference type="CDD" id="cd20710">
    <property type="entry name" value="NOT1_connector"/>
    <property type="match status" value="1"/>
</dbReference>
<keyword evidence="2" id="KW-0678">Repressor</keyword>
<evidence type="ECO:0000259" key="13">
    <source>
        <dbReference type="Pfam" id="PF16418"/>
    </source>
</evidence>
<dbReference type="PANTHER" id="PTHR13162">
    <property type="entry name" value="CCR4-NOT TRANSCRIPTION COMPLEX"/>
    <property type="match status" value="1"/>
</dbReference>
<accession>A0A8H7F6P7</accession>
<evidence type="ECO:0000256" key="2">
    <source>
        <dbReference type="ARBA" id="ARBA00022491"/>
    </source>
</evidence>
<evidence type="ECO:0000256" key="5">
    <source>
        <dbReference type="ARBA" id="ARBA00023242"/>
    </source>
</evidence>
<dbReference type="Pfam" id="PF12842">
    <property type="entry name" value="DUF3819"/>
    <property type="match status" value="1"/>
</dbReference>
<evidence type="ECO:0000256" key="8">
    <source>
        <dbReference type="SAM" id="MobiDB-lite"/>
    </source>
</evidence>
<evidence type="ECO:0000256" key="7">
    <source>
        <dbReference type="ARBA" id="ARBA00074459"/>
    </source>
</evidence>
<dbReference type="FunFam" id="1.25.40.180:FF:000012">
    <property type="entry name" value="Ccr4-Not transcription complex subunit"/>
    <property type="match status" value="1"/>
</dbReference>
<comment type="subcellular location">
    <subcellularLocation>
        <location evidence="1">Nucleus</location>
    </subcellularLocation>
</comment>
<dbReference type="GO" id="GO:0005634">
    <property type="term" value="C:nucleus"/>
    <property type="evidence" value="ECO:0007669"/>
    <property type="project" value="UniProtKB-SubCell"/>
</dbReference>
<dbReference type="EMBL" id="JABXXO010000004">
    <property type="protein sequence ID" value="KAF7778871.1"/>
    <property type="molecule type" value="Genomic_DNA"/>
</dbReference>
<dbReference type="PANTHER" id="PTHR13162:SF8">
    <property type="entry name" value="CCR4-NOT TRANSCRIPTION COMPLEX SUBUNIT 1"/>
    <property type="match status" value="1"/>
</dbReference>
<gene>
    <name evidence="15" type="ORF">Agabi119p4_3216</name>
</gene>
<dbReference type="GO" id="GO:0030015">
    <property type="term" value="C:CCR4-NOT core complex"/>
    <property type="evidence" value="ECO:0007669"/>
    <property type="project" value="InterPro"/>
</dbReference>
<evidence type="ECO:0000313" key="15">
    <source>
        <dbReference type="EMBL" id="KAF7778871.1"/>
    </source>
</evidence>
<evidence type="ECO:0000259" key="14">
    <source>
        <dbReference type="Pfam" id="PF25097"/>
    </source>
</evidence>
<keyword evidence="4" id="KW-0804">Transcription</keyword>
<feature type="domain" description="CCR4-NOT transcription complex subunit 1-like NOT1 connector" evidence="14">
    <location>
        <begin position="1343"/>
        <end position="1515"/>
    </location>
</feature>
<dbReference type="Gene3D" id="1.25.40.800">
    <property type="match status" value="1"/>
</dbReference>
<evidence type="ECO:0000256" key="1">
    <source>
        <dbReference type="ARBA" id="ARBA00004123"/>
    </source>
</evidence>
<proteinExistence type="predicted"/>
<dbReference type="GO" id="GO:0000932">
    <property type="term" value="C:P-body"/>
    <property type="evidence" value="ECO:0007669"/>
    <property type="project" value="TreeGrafter"/>
</dbReference>
<dbReference type="Pfam" id="PF04054">
    <property type="entry name" value="Not1"/>
    <property type="match status" value="1"/>
</dbReference>
<evidence type="ECO:0000259" key="11">
    <source>
        <dbReference type="Pfam" id="PF16415"/>
    </source>
</evidence>
<evidence type="ECO:0000256" key="3">
    <source>
        <dbReference type="ARBA" id="ARBA00023015"/>
    </source>
</evidence>
<name>A0A8H7F6P7_AGABI</name>
<dbReference type="Pfam" id="PF16415">
    <property type="entry name" value="CNOT1_CAF1_bind"/>
    <property type="match status" value="1"/>
</dbReference>
<feature type="domain" description="CCR4-Not complex component Not1 C-terminal" evidence="9">
    <location>
        <begin position="1682"/>
        <end position="2038"/>
    </location>
</feature>
<evidence type="ECO:0000256" key="6">
    <source>
        <dbReference type="ARBA" id="ARBA00059181"/>
    </source>
</evidence>
<dbReference type="GO" id="GO:0017148">
    <property type="term" value="P:negative regulation of translation"/>
    <property type="evidence" value="ECO:0007669"/>
    <property type="project" value="InterPro"/>
</dbReference>
<dbReference type="Gene3D" id="1.25.40.180">
    <property type="match status" value="1"/>
</dbReference>
<evidence type="ECO:0000313" key="16">
    <source>
        <dbReference type="Proteomes" id="UP000629468"/>
    </source>
</evidence>
<dbReference type="Proteomes" id="UP000629468">
    <property type="component" value="Unassembled WGS sequence"/>
</dbReference>
<protein>
    <recommendedName>
        <fullName evidence="7">General negative regulator of transcription subunit 1</fullName>
    </recommendedName>
</protein>
<evidence type="ECO:0000259" key="9">
    <source>
        <dbReference type="Pfam" id="PF04054"/>
    </source>
</evidence>
<dbReference type="Pfam" id="PF16418">
    <property type="entry name" value="CNOT1_HEAT"/>
    <property type="match status" value="1"/>
</dbReference>
<evidence type="ECO:0000259" key="12">
    <source>
        <dbReference type="Pfam" id="PF16417"/>
    </source>
</evidence>
<dbReference type="GO" id="GO:0060090">
    <property type="term" value="F:molecular adaptor activity"/>
    <property type="evidence" value="ECO:0007669"/>
    <property type="project" value="TreeGrafter"/>
</dbReference>
<feature type="domain" description="CCR4-NOT transcription complex subunit 1 TTP binding" evidence="12">
    <location>
        <begin position="615"/>
        <end position="770"/>
    </location>
</feature>
<sequence>MDSPPTTNIHTIVKAQIVFLLSTLTEENFERNQLEIRSLSEQHGLETYLHFIRRLIVHSQQRLTSVTPAFGGTDALTFRLLVSESQRIGRDPILADRFREGIDKGDGDIFRHFDLVRFVDRVGLRPLERLVLASAFVSTPTRKELANQAASIIRLEFESAVLSICHTAPFENADLSLNSLAKVMANVLSDPPSDAPVLDAQQRQALILAAQTKYGKDAISPILRRIFTHLSLPPGTSLVQALVQLGADVTSDPDLEASFHVKPSWPIVIKSFDRPDRHGVDTATLKFLISILLNAPRDVEPHAVTGFWETWNNPLYQLRLLDALLSLPSDTFSFVSLPGHRIVTVDDVTIASPTIRALAANVQSHTWNSLELFQVLVRLAGSDSVEIRACVREMLDKAIKISAELVHMGLLQVPDPKWNDIRLEYSRKLLSMFLAGHPNHQLVFMRIWQINPGYLTTAFREFYDDNNLNITRILDVAQDLKILEALLEVQPFTFALDVAALASRREYLNLEKWLQDHVTRYDGEFLHSVIAFLEAKMDSEKACRLSETPMESRTMPLNAHVVTVILRVLRSSTEHMFEGDVEACLEVRNTCLQIHPRLMNLIPGNETEPGFAVMSYPADIEAEVDNIYKQMYDTATSIDDVINMLRRFKASKNPRDHELFSCMLHFLFDEYRFFQSDYPSRELALTAYLFGSLIRHQLIDYIPLGIAIRYIIDALGCAPHTNLFKFGMQALNQFEFRLVEWRPLCETLLQIPHFVEARPDFAANIQHILATGGTTDHVDLQMLTLASSSEPVPDPSPIFISIKADKIEEEIIPPPEELSDKILFIVNNLAPSNFDAKIEEMREQFVDDYSRWFAHYLVDQRVSSEPNNHTLYLRFLDSLNRKDLSRYVLHETFVKAQAMLNAERTLQSGSDRGTLKNVGSWLGTITLARDQPIKHKNLSFKDLLIEGYTSNRLIVAIPFVCKTLEPCARSKIFRPPNPWLMAVVSLLAELYHHAELKLNLKFEIEVLCKALDINLDSIEATRVIRSRPTENFPDYGGDLAPGVVGDGLMQDGVMLPPQNDNQRTINNHIEGILSALSLQVHIDPQLSPFNVNQAFKRAVQLAVDQSVRDIIVPVVERSVTIAGISTRELVTKDYATEPNEEKLKKAGHLMAQKLAGSLALVTCKEPMRTNLTTQLRQFLNNQGFTEQLVPEQVIHVLIRDNLEIACAAIEKVAMERAVADVEDNFAVSIESRRRHRELRNPGPYYDPNTPHSSFALGLPEPLRIKSGGVQNVQAAVYEDFAAQLRPNVSRPSSANSYPYGNQSPSLEHEVSDESMHGHREIMDRFQVFTRDLEAIMIQLPIQSLSALPPSHDVRHLVRQILYLAVEASDRPHTPLIMSQAIVKKLYNTPSQLGREVYVALLEQLCHSFEEVAKEAIEWLLYANDERKYIAPVTIALLKSQLINIGVTDQQLAKSLSSDPRPSLLTYAAGLIRECLTADPPVASQHQFPYTIDVLDQISKAGKANEDVNRLLDDLRGVRRTPAVVDVIPRQPSANAETEQLRDKLYVWFQQWVNIFQRSHSPEKSFVPFITQLTKQGILKVEDMSSLFFRVCAEASVNSYVKCVASNDFAYAFQALDAMSRLIVYIIKYHGDASGVNNDQAKVHYLTKILSIFVLVLANLHEEQGAAFQQKPFFRFFSSLVNDLHSIENHLGPVYFHLLVAISDTYSSLQPIYFPGFAFSWMCLVSHRLFMPKLLMSENREGWSAFHKLLVSLFKFLAPFLKDADLQNAAKDLYRGSLRLLLVLLHDFPDFLSEYYFTLCDVIPQRCIQLRNIILSAFPPAIPLPDPNLRNQKFDSIPEMGPIPPILSDFSSGLKGGELRTHLEQYLLGRSSASFLLSLKDRLKSQGSEDATEAYNLSLINSLVMFIGVSSVAQAKARSGSSLFVASDPGVVALQYLVTQLDDEGKHCLLSSMALHLRYPNAHTHWFSSLMLHLFLEVRDDRFREIMTKVLLERFIVHRPHPWGALVTFIELLRNPKYEFWSKEFVGIAPEVTVLLDSVAESISQQ</sequence>
<feature type="domain" description="CCR4-NOT transcription complex subunit 1 CAF1-binding" evidence="11">
    <location>
        <begin position="811"/>
        <end position="1030"/>
    </location>
</feature>
<dbReference type="InterPro" id="IPR055454">
    <property type="entry name" value="CNOT1-like_NOT1_connector"/>
</dbReference>
<dbReference type="Pfam" id="PF25097">
    <property type="entry name" value="ARM_Cnot1"/>
    <property type="match status" value="1"/>
</dbReference>
<evidence type="ECO:0000256" key="4">
    <source>
        <dbReference type="ARBA" id="ARBA00023163"/>
    </source>
</evidence>
<dbReference type="InterPro" id="IPR016024">
    <property type="entry name" value="ARM-type_fold"/>
</dbReference>
<comment type="function">
    <text evidence="6">Acts as a component of the CCR4-NOT core complex, which in the nucleus seems to be a general transcription factor, and in the cytoplasm the major mRNA deadenylase involved in mRNA turnover. The NOT protein subcomplex negatively regulates the basal and activated transcription of many genes. Preferentially affects TC-type TATA element-dependent transcription. Could directly or indirectly inhibit component(s) of the general transcription machinery.</text>
</comment>
<dbReference type="InterPro" id="IPR032193">
    <property type="entry name" value="CNOT1_TTP_bind"/>
</dbReference>
<keyword evidence="5" id="KW-0539">Nucleus</keyword>
<organism evidence="15 16">
    <name type="scientific">Agaricus bisporus var. burnettii</name>
    <dbReference type="NCBI Taxonomy" id="192524"/>
    <lineage>
        <taxon>Eukaryota</taxon>
        <taxon>Fungi</taxon>
        <taxon>Dikarya</taxon>
        <taxon>Basidiomycota</taxon>
        <taxon>Agaricomycotina</taxon>
        <taxon>Agaricomycetes</taxon>
        <taxon>Agaricomycetidae</taxon>
        <taxon>Agaricales</taxon>
        <taxon>Agaricineae</taxon>
        <taxon>Agaricaceae</taxon>
        <taxon>Agaricus</taxon>
    </lineage>
</organism>
<comment type="caution">
    <text evidence="15">The sequence shown here is derived from an EMBL/GenBank/DDBJ whole genome shotgun (WGS) entry which is preliminary data.</text>
</comment>
<dbReference type="Gene3D" id="1.25.40.790">
    <property type="match status" value="1"/>
</dbReference>
<feature type="domain" description="CCR4-NOT transcription complex subunit 1" evidence="10">
    <location>
        <begin position="1094"/>
        <end position="1236"/>
    </location>
</feature>
<dbReference type="InterPro" id="IPR032194">
    <property type="entry name" value="CNOT1_HEAT"/>
</dbReference>
<feature type="region of interest" description="Disordered" evidence="8">
    <location>
        <begin position="1288"/>
        <end position="1309"/>
    </location>
</feature>
<dbReference type="InterPro" id="IPR007196">
    <property type="entry name" value="CCR4-Not_Not1_C"/>
</dbReference>
<reference evidence="15 16" key="1">
    <citation type="journal article" name="Sci. Rep.">
        <title>Telomere-to-telomere assembled and centromere annotated genomes of the two main subspecies of the button mushroom Agaricus bisporus reveal especially polymorphic chromosome ends.</title>
        <authorList>
            <person name="Sonnenberg A.S.M."/>
            <person name="Sedaghat-Telgerd N."/>
            <person name="Lavrijssen B."/>
            <person name="Ohm R.A."/>
            <person name="Hendrickx P.M."/>
            <person name="Scholtmeijer K."/>
            <person name="Baars J.J.P."/>
            <person name="van Peer A."/>
        </authorList>
    </citation>
    <scope>NUCLEOTIDE SEQUENCE [LARGE SCALE GENOMIC DNA]</scope>
    <source>
        <strain evidence="15 16">H119_p4</strain>
    </source>
</reference>
<evidence type="ECO:0000259" key="10">
    <source>
        <dbReference type="Pfam" id="PF12842"/>
    </source>
</evidence>
<dbReference type="InterPro" id="IPR038535">
    <property type="entry name" value="CNOT1_TTP_bind_sf"/>
</dbReference>
<feature type="domain" description="CCR4-NOT transcription complex subunit 1 HEAT repeat" evidence="13">
    <location>
        <begin position="426"/>
        <end position="570"/>
    </location>
</feature>
<dbReference type="Gene3D" id="1.25.40.840">
    <property type="entry name" value="CCR4-NOT transcription complex subunit 1 TTP binding domain"/>
    <property type="match status" value="1"/>
</dbReference>
<feature type="compositionally biased region" description="Polar residues" evidence="8">
    <location>
        <begin position="1289"/>
        <end position="1305"/>
    </location>
</feature>
<keyword evidence="3" id="KW-0805">Transcription regulation</keyword>
<dbReference type="Pfam" id="PF16417">
    <property type="entry name" value="CNOT1_TTP_bind"/>
    <property type="match status" value="1"/>
</dbReference>
<dbReference type="GO" id="GO:0000289">
    <property type="term" value="P:nuclear-transcribed mRNA poly(A) tail shortening"/>
    <property type="evidence" value="ECO:0007669"/>
    <property type="project" value="UniProtKB-ARBA"/>
</dbReference>